<dbReference type="InParanoid" id="A0A2P5FMX2"/>
<organism evidence="2 3">
    <name type="scientific">Trema orientale</name>
    <name type="common">Charcoal tree</name>
    <name type="synonym">Celtis orientalis</name>
    <dbReference type="NCBI Taxonomy" id="63057"/>
    <lineage>
        <taxon>Eukaryota</taxon>
        <taxon>Viridiplantae</taxon>
        <taxon>Streptophyta</taxon>
        <taxon>Embryophyta</taxon>
        <taxon>Tracheophyta</taxon>
        <taxon>Spermatophyta</taxon>
        <taxon>Magnoliopsida</taxon>
        <taxon>eudicotyledons</taxon>
        <taxon>Gunneridae</taxon>
        <taxon>Pentapetalae</taxon>
        <taxon>rosids</taxon>
        <taxon>fabids</taxon>
        <taxon>Rosales</taxon>
        <taxon>Cannabaceae</taxon>
        <taxon>Trema</taxon>
    </lineage>
</organism>
<reference evidence="3" key="1">
    <citation type="submission" date="2016-06" db="EMBL/GenBank/DDBJ databases">
        <title>Parallel loss of symbiosis genes in relatives of nitrogen-fixing non-legume Parasponia.</title>
        <authorList>
            <person name="Van Velzen R."/>
            <person name="Holmer R."/>
            <person name="Bu F."/>
            <person name="Rutten L."/>
            <person name="Van Zeijl A."/>
            <person name="Liu W."/>
            <person name="Santuari L."/>
            <person name="Cao Q."/>
            <person name="Sharma T."/>
            <person name="Shen D."/>
            <person name="Roswanjaya Y."/>
            <person name="Wardhani T."/>
            <person name="Kalhor M.S."/>
            <person name="Jansen J."/>
            <person name="Van den Hoogen J."/>
            <person name="Gungor B."/>
            <person name="Hartog M."/>
            <person name="Hontelez J."/>
            <person name="Verver J."/>
            <person name="Yang W.-C."/>
            <person name="Schijlen E."/>
            <person name="Repin R."/>
            <person name="Schilthuizen M."/>
            <person name="Schranz E."/>
            <person name="Heidstra R."/>
            <person name="Miyata K."/>
            <person name="Fedorova E."/>
            <person name="Kohlen W."/>
            <person name="Bisseling T."/>
            <person name="Smit S."/>
            <person name="Geurts R."/>
        </authorList>
    </citation>
    <scope>NUCLEOTIDE SEQUENCE [LARGE SCALE GENOMIC DNA]</scope>
    <source>
        <strain evidence="3">cv. RG33-2</strain>
    </source>
</reference>
<accession>A0A2P5FMX2</accession>
<dbReference type="EMBL" id="JXTC01000021">
    <property type="protein sequence ID" value="PON99093.1"/>
    <property type="molecule type" value="Genomic_DNA"/>
</dbReference>
<proteinExistence type="predicted"/>
<comment type="caution">
    <text evidence="2">The sequence shown here is derived from an EMBL/GenBank/DDBJ whole genome shotgun (WGS) entry which is preliminary data.</text>
</comment>
<feature type="region of interest" description="Disordered" evidence="1">
    <location>
        <begin position="85"/>
        <end position="113"/>
    </location>
</feature>
<dbReference type="AlphaFoldDB" id="A0A2P5FMX2"/>
<protein>
    <submittedName>
        <fullName evidence="2">Uncharacterized protein</fullName>
    </submittedName>
</protein>
<keyword evidence="3" id="KW-1185">Reference proteome</keyword>
<evidence type="ECO:0000313" key="2">
    <source>
        <dbReference type="EMBL" id="PON99093.1"/>
    </source>
</evidence>
<evidence type="ECO:0000256" key="1">
    <source>
        <dbReference type="SAM" id="MobiDB-lite"/>
    </source>
</evidence>
<gene>
    <name evidence="2" type="ORF">TorRG33x02_053300</name>
</gene>
<evidence type="ECO:0000313" key="3">
    <source>
        <dbReference type="Proteomes" id="UP000237000"/>
    </source>
</evidence>
<dbReference type="OrthoDB" id="10521259at2759"/>
<name>A0A2P5FMX2_TREOI</name>
<sequence length="170" mass="19314">MSDTLGYSLPRLKVTKKSLLVFSFHVARITINPQHLSSLSLAGEESFKLTSTFGFSVLDLQHALRTSVAAYVNCQAQAPAEDHVARRPGWLRPTRTTRDPVLPQPRDSLAPRRRAQEDLYQPLLLRRDLLRLPNARGLSPSYYLQHFPTVGPMVRGFNCHYIRRVKSHKG</sequence>
<dbReference type="Proteomes" id="UP000237000">
    <property type="component" value="Unassembled WGS sequence"/>
</dbReference>